<dbReference type="PROSITE" id="PS51257">
    <property type="entry name" value="PROKAR_LIPOPROTEIN"/>
    <property type="match status" value="1"/>
</dbReference>
<keyword evidence="1" id="KW-1133">Transmembrane helix</keyword>
<reference evidence="3" key="1">
    <citation type="journal article" date="2019" name="Int. J. Syst. Evol. Microbiol.">
        <title>The Global Catalogue of Microorganisms (GCM) 10K type strain sequencing project: providing services to taxonomists for standard genome sequencing and annotation.</title>
        <authorList>
            <consortium name="The Broad Institute Genomics Platform"/>
            <consortium name="The Broad Institute Genome Sequencing Center for Infectious Disease"/>
            <person name="Wu L."/>
            <person name="Ma J."/>
        </authorList>
    </citation>
    <scope>NUCLEOTIDE SEQUENCE [LARGE SCALE GENOMIC DNA]</scope>
    <source>
        <strain evidence="3">JCM 13378</strain>
    </source>
</reference>
<feature type="transmembrane region" description="Helical" evidence="1">
    <location>
        <begin position="57"/>
        <end position="77"/>
    </location>
</feature>
<dbReference type="RefSeq" id="WP_343842967.1">
    <property type="nucleotide sequence ID" value="NZ_BAAAEI010000006.1"/>
</dbReference>
<comment type="caution">
    <text evidence="2">The sequence shown here is derived from an EMBL/GenBank/DDBJ whole genome shotgun (WGS) entry which is preliminary data.</text>
</comment>
<evidence type="ECO:0000313" key="2">
    <source>
        <dbReference type="EMBL" id="GAA0349369.1"/>
    </source>
</evidence>
<evidence type="ECO:0000313" key="3">
    <source>
        <dbReference type="Proteomes" id="UP001501757"/>
    </source>
</evidence>
<sequence>MLKWSHKAANIWMLLVAVSCYLIQGVIVNLLFPWVISPLLVVFLWLKYLRAHGHPGAGAAAHGFLFGASLTLLYIHIDWYLSGAVNPSASHLMSDIFVLAPLQAFSVGALVAMLAYFTSRIRHW</sequence>
<accession>A0ABP3GMS8</accession>
<evidence type="ECO:0000256" key="1">
    <source>
        <dbReference type="SAM" id="Phobius"/>
    </source>
</evidence>
<name>A0ABP3GMS8_9ALTE</name>
<dbReference type="EMBL" id="BAAAEI010000006">
    <property type="protein sequence ID" value="GAA0349369.1"/>
    <property type="molecule type" value="Genomic_DNA"/>
</dbReference>
<gene>
    <name evidence="2" type="ORF">GCM10009092_12200</name>
</gene>
<keyword evidence="1" id="KW-0472">Membrane</keyword>
<keyword evidence="1" id="KW-0812">Transmembrane</keyword>
<proteinExistence type="predicted"/>
<feature type="transmembrane region" description="Helical" evidence="1">
    <location>
        <begin position="97"/>
        <end position="117"/>
    </location>
</feature>
<protein>
    <submittedName>
        <fullName evidence="2">Uncharacterized protein</fullName>
    </submittedName>
</protein>
<organism evidence="2 3">
    <name type="scientific">Bowmanella denitrificans</name>
    <dbReference type="NCBI Taxonomy" id="366582"/>
    <lineage>
        <taxon>Bacteria</taxon>
        <taxon>Pseudomonadati</taxon>
        <taxon>Pseudomonadota</taxon>
        <taxon>Gammaproteobacteria</taxon>
        <taxon>Alteromonadales</taxon>
        <taxon>Alteromonadaceae</taxon>
        <taxon>Bowmanella</taxon>
    </lineage>
</organism>
<dbReference type="Proteomes" id="UP001501757">
    <property type="component" value="Unassembled WGS sequence"/>
</dbReference>
<feature type="transmembrane region" description="Helical" evidence="1">
    <location>
        <begin position="12"/>
        <end position="45"/>
    </location>
</feature>
<keyword evidence="3" id="KW-1185">Reference proteome</keyword>